<dbReference type="InterPro" id="IPR050508">
    <property type="entry name" value="Methyltransf_Superfamily"/>
</dbReference>
<name>A0A543DQT8_9PSEU</name>
<reference evidence="2 3" key="1">
    <citation type="submission" date="2019-06" db="EMBL/GenBank/DDBJ databases">
        <title>Sequencing the genomes of 1000 actinobacteria strains.</title>
        <authorList>
            <person name="Klenk H.-P."/>
        </authorList>
    </citation>
    <scope>NUCLEOTIDE SEQUENCE [LARGE SCALE GENOMIC DNA]</scope>
    <source>
        <strain evidence="2 3">DSM 45301</strain>
    </source>
</reference>
<keyword evidence="2" id="KW-0489">Methyltransferase</keyword>
<evidence type="ECO:0000313" key="2">
    <source>
        <dbReference type="EMBL" id="TQM11692.1"/>
    </source>
</evidence>
<dbReference type="GO" id="GO:0008168">
    <property type="term" value="F:methyltransferase activity"/>
    <property type="evidence" value="ECO:0007669"/>
    <property type="project" value="UniProtKB-KW"/>
</dbReference>
<dbReference type="Gene3D" id="3.40.50.150">
    <property type="entry name" value="Vaccinia Virus protein VP39"/>
    <property type="match status" value="1"/>
</dbReference>
<dbReference type="RefSeq" id="WP_142056013.1">
    <property type="nucleotide sequence ID" value="NZ_VFPA01000002.1"/>
</dbReference>
<keyword evidence="2" id="KW-0808">Transferase</keyword>
<evidence type="ECO:0000313" key="3">
    <source>
        <dbReference type="Proteomes" id="UP000315677"/>
    </source>
</evidence>
<feature type="domain" description="Methyltransferase" evidence="1">
    <location>
        <begin position="42"/>
        <end position="135"/>
    </location>
</feature>
<organism evidence="2 3">
    <name type="scientific">Pseudonocardia kunmingensis</name>
    <dbReference type="NCBI Taxonomy" id="630975"/>
    <lineage>
        <taxon>Bacteria</taxon>
        <taxon>Bacillati</taxon>
        <taxon>Actinomycetota</taxon>
        <taxon>Actinomycetes</taxon>
        <taxon>Pseudonocardiales</taxon>
        <taxon>Pseudonocardiaceae</taxon>
        <taxon>Pseudonocardia</taxon>
    </lineage>
</organism>
<dbReference type="OrthoDB" id="9786503at2"/>
<accession>A0A543DQT8</accession>
<dbReference type="PANTHER" id="PTHR42912">
    <property type="entry name" value="METHYLTRANSFERASE"/>
    <property type="match status" value="1"/>
</dbReference>
<dbReference type="Pfam" id="PF13649">
    <property type="entry name" value="Methyltransf_25"/>
    <property type="match status" value="1"/>
</dbReference>
<dbReference type="GO" id="GO:0032259">
    <property type="term" value="P:methylation"/>
    <property type="evidence" value="ECO:0007669"/>
    <property type="project" value="UniProtKB-KW"/>
</dbReference>
<comment type="caution">
    <text evidence="2">The sequence shown here is derived from an EMBL/GenBank/DDBJ whole genome shotgun (WGS) entry which is preliminary data.</text>
</comment>
<keyword evidence="3" id="KW-1185">Reference proteome</keyword>
<dbReference type="InterPro" id="IPR041698">
    <property type="entry name" value="Methyltransf_25"/>
</dbReference>
<evidence type="ECO:0000259" key="1">
    <source>
        <dbReference type="Pfam" id="PF13649"/>
    </source>
</evidence>
<proteinExistence type="predicted"/>
<dbReference type="EMBL" id="VFPA01000002">
    <property type="protein sequence ID" value="TQM11692.1"/>
    <property type="molecule type" value="Genomic_DNA"/>
</dbReference>
<dbReference type="InterPro" id="IPR029063">
    <property type="entry name" value="SAM-dependent_MTases_sf"/>
</dbReference>
<sequence length="208" mass="22119">MTAHDEAAVFWERLYASRSGGGGRANPLLVETAEPLRPGLALDLGCGAGGDTLWLAQRGWRVAAVDISGTAVDRVQARARELGVGARVTGERHDLTTSFPGGSFDLVSAQYLHTPFAFPRGRVLRAAAQALRPGGLLLVVDHGSIAPWSWNQDPDTHFPTPDEVAADLALDPAGWTVVRADTPRRRATGPAGETATVTDNVLLVRRGR</sequence>
<gene>
    <name evidence="2" type="ORF">FB558_4261</name>
</gene>
<dbReference type="CDD" id="cd02440">
    <property type="entry name" value="AdoMet_MTases"/>
    <property type="match status" value="1"/>
</dbReference>
<dbReference type="AlphaFoldDB" id="A0A543DQT8"/>
<protein>
    <submittedName>
        <fullName evidence="2">Methyltransferase family protein</fullName>
    </submittedName>
</protein>
<dbReference type="Proteomes" id="UP000315677">
    <property type="component" value="Unassembled WGS sequence"/>
</dbReference>
<dbReference type="SUPFAM" id="SSF53335">
    <property type="entry name" value="S-adenosyl-L-methionine-dependent methyltransferases"/>
    <property type="match status" value="1"/>
</dbReference>